<comment type="caution">
    <text evidence="3">The sequence shown here is derived from an EMBL/GenBank/DDBJ whole genome shotgun (WGS) entry which is preliminary data.</text>
</comment>
<feature type="compositionally biased region" description="Basic and acidic residues" evidence="2">
    <location>
        <begin position="555"/>
        <end position="564"/>
    </location>
</feature>
<feature type="region of interest" description="Disordered" evidence="2">
    <location>
        <begin position="177"/>
        <end position="211"/>
    </location>
</feature>
<sequence length="780" mass="89393">MDEKGVVSGSHVVVSKEKGDSLYPMYFGVSCAFFALRLLSRHDAEDEKRSELCDKMVQVSAQLLGLLLWKVQREEANGGNCELIHRLKTSEKEIAELKKMRHEDAKANEKVVGIFACQEQSWLNERKKLRQHIGALINELRILEKKKKVEAVNESNEKLKKMEAVLQSKDKLLEEEEQKRKELEEKLSNAESDAEETAETAKRRAQEHSTEIRKHKTAFIELVSNHRQLEAELGRAHRQVEGTKQELNLVLEQKKESVLLASKLSMDLVKMRNELEQKDKILSAMLRKFKLDTAEKQMLLKEVKSLKAKKKQIEQETERWKTVSESKQERHSLRSMFANQASSRLDDQSAGGASHIGKSRSQQVDYVIEHEHHEVRKDPEFFSSLYDLYSPAGKDELAGSSVKQLERWVCLEAEKYATAIDKKHHLEIDAFVEQMRLKDGKLEDFRWRFVGMEIESKRLHSLVEGLNRDMSQLRHDNKKLEALLLDREEELNSLKQQFASQLEPQSCQKPKLNAPLNDPGLIHDAVWSKVKIVKRNSMEINHETETSLTIISPERVNEKEEEISSNHPENLPSTVQSPERGSEEENGAGNSIHTREESMSSVEVDNVESSSSSIHLLTKNGNSQLSMDLLALGVSCKIKRLMQQLLMLERVIGKQGSEEDIESSDNGQCGIKRFQVLMSLLNKQITRYQSLQGKTDDLCKRTHANELETSQAGSTTSKTKGKFKTLEHYLEETFQLQRYMVATGQKLMEVQRGLEVRISRLIGDLEGTLAREGMIHMRRR</sequence>
<feature type="compositionally biased region" description="Basic and acidic residues" evidence="2">
    <location>
        <begin position="177"/>
        <end position="188"/>
    </location>
</feature>
<name>A0A7J7CE43_TRIWF</name>
<feature type="compositionally biased region" description="Basic and acidic residues" evidence="2">
    <location>
        <begin position="199"/>
        <end position="211"/>
    </location>
</feature>
<evidence type="ECO:0000256" key="1">
    <source>
        <dbReference type="SAM" id="Coils"/>
    </source>
</evidence>
<gene>
    <name evidence="3" type="ORF">HS088_TW18G01126</name>
</gene>
<evidence type="ECO:0000313" key="3">
    <source>
        <dbReference type="EMBL" id="KAF5732431.1"/>
    </source>
</evidence>
<evidence type="ECO:0000256" key="2">
    <source>
        <dbReference type="SAM" id="MobiDB-lite"/>
    </source>
</evidence>
<dbReference type="FunCoup" id="A0A7J7CE43">
    <property type="interactions" value="755"/>
</dbReference>
<dbReference type="PANTHER" id="PTHR47747:SF2">
    <property type="entry name" value="RIBONUCLEASE P PROTEIN SUBUNIT P38-LIKE PROTEIN"/>
    <property type="match status" value="1"/>
</dbReference>
<reference evidence="3 4" key="1">
    <citation type="journal article" date="2020" name="Nat. Commun.">
        <title>Genome of Tripterygium wilfordii and identification of cytochrome P450 involved in triptolide biosynthesis.</title>
        <authorList>
            <person name="Tu L."/>
            <person name="Su P."/>
            <person name="Zhang Z."/>
            <person name="Gao L."/>
            <person name="Wang J."/>
            <person name="Hu T."/>
            <person name="Zhou J."/>
            <person name="Zhang Y."/>
            <person name="Zhao Y."/>
            <person name="Liu Y."/>
            <person name="Song Y."/>
            <person name="Tong Y."/>
            <person name="Lu Y."/>
            <person name="Yang J."/>
            <person name="Xu C."/>
            <person name="Jia M."/>
            <person name="Peters R.J."/>
            <person name="Huang L."/>
            <person name="Gao W."/>
        </authorList>
    </citation>
    <scope>NUCLEOTIDE SEQUENCE [LARGE SCALE GENOMIC DNA]</scope>
    <source>
        <strain evidence="4">cv. XIE 37</strain>
        <tissue evidence="3">Leaf</tissue>
    </source>
</reference>
<feature type="coiled-coil region" evidence="1">
    <location>
        <begin position="463"/>
        <end position="497"/>
    </location>
</feature>
<accession>A0A7J7CE43</accession>
<feature type="coiled-coil region" evidence="1">
    <location>
        <begin position="296"/>
        <end position="323"/>
    </location>
</feature>
<dbReference type="InParanoid" id="A0A7J7CE43"/>
<evidence type="ECO:0000313" key="4">
    <source>
        <dbReference type="Proteomes" id="UP000593562"/>
    </source>
</evidence>
<keyword evidence="1" id="KW-0175">Coiled coil</keyword>
<dbReference type="PANTHER" id="PTHR47747">
    <property type="entry name" value="RIBONUCLEASE P PROTEIN SUBUNIT P38-LIKE PROTEIN"/>
    <property type="match status" value="1"/>
</dbReference>
<dbReference type="EMBL" id="JAAARO010000018">
    <property type="protein sequence ID" value="KAF5732431.1"/>
    <property type="molecule type" value="Genomic_DNA"/>
</dbReference>
<protein>
    <submittedName>
        <fullName evidence="3">Ribonuclease P protein subunit P38-related isoform 2</fullName>
    </submittedName>
</protein>
<keyword evidence="4" id="KW-1185">Reference proteome</keyword>
<feature type="region of interest" description="Disordered" evidence="2">
    <location>
        <begin position="544"/>
        <end position="599"/>
    </location>
</feature>
<dbReference type="PROSITE" id="PS51257">
    <property type="entry name" value="PROKAR_LIPOPROTEIN"/>
    <property type="match status" value="1"/>
</dbReference>
<proteinExistence type="predicted"/>
<feature type="compositionally biased region" description="Polar residues" evidence="2">
    <location>
        <begin position="565"/>
        <end position="579"/>
    </location>
</feature>
<organism evidence="3 4">
    <name type="scientific">Tripterygium wilfordii</name>
    <name type="common">Thunder God vine</name>
    <dbReference type="NCBI Taxonomy" id="458696"/>
    <lineage>
        <taxon>Eukaryota</taxon>
        <taxon>Viridiplantae</taxon>
        <taxon>Streptophyta</taxon>
        <taxon>Embryophyta</taxon>
        <taxon>Tracheophyta</taxon>
        <taxon>Spermatophyta</taxon>
        <taxon>Magnoliopsida</taxon>
        <taxon>eudicotyledons</taxon>
        <taxon>Gunneridae</taxon>
        <taxon>Pentapetalae</taxon>
        <taxon>rosids</taxon>
        <taxon>fabids</taxon>
        <taxon>Celastrales</taxon>
        <taxon>Celastraceae</taxon>
        <taxon>Tripterygium</taxon>
    </lineage>
</organism>
<dbReference type="Proteomes" id="UP000593562">
    <property type="component" value="Unassembled WGS sequence"/>
</dbReference>
<dbReference type="AlphaFoldDB" id="A0A7J7CE43"/>